<keyword evidence="4 6" id="KW-0472">Membrane</keyword>
<dbReference type="RefSeq" id="WP_011700060.1">
    <property type="nucleotide sequence ID" value="NC_008554.1"/>
</dbReference>
<evidence type="ECO:0000313" key="8">
    <source>
        <dbReference type="EMBL" id="ABK18935.1"/>
    </source>
</evidence>
<feature type="transmembrane region" description="Helical" evidence="6">
    <location>
        <begin position="346"/>
        <end position="366"/>
    </location>
</feature>
<feature type="transmembrane region" description="Helical" evidence="6">
    <location>
        <begin position="195"/>
        <end position="220"/>
    </location>
</feature>
<evidence type="ECO:0000256" key="6">
    <source>
        <dbReference type="SAM" id="Phobius"/>
    </source>
</evidence>
<keyword evidence="9" id="KW-1185">Reference proteome</keyword>
<reference evidence="8 9" key="1">
    <citation type="submission" date="2006-10" db="EMBL/GenBank/DDBJ databases">
        <title>Complete sequence of Syntrophobacter fumaroxidans MPOB.</title>
        <authorList>
            <consortium name="US DOE Joint Genome Institute"/>
            <person name="Copeland A."/>
            <person name="Lucas S."/>
            <person name="Lapidus A."/>
            <person name="Barry K."/>
            <person name="Detter J.C."/>
            <person name="Glavina del Rio T."/>
            <person name="Hammon N."/>
            <person name="Israni S."/>
            <person name="Pitluck S."/>
            <person name="Goltsman E.G."/>
            <person name="Martinez M."/>
            <person name="Schmutz J."/>
            <person name="Larimer F."/>
            <person name="Land M."/>
            <person name="Hauser L."/>
            <person name="Kyrpides N."/>
            <person name="Kim E."/>
            <person name="Boone D.R."/>
            <person name="Brockman F."/>
            <person name="Culley D."/>
            <person name="Ferry J."/>
            <person name="Gunsalus R."/>
            <person name="McInerney M.J."/>
            <person name="Morrison M."/>
            <person name="Plugge C."/>
            <person name="Rohlin L."/>
            <person name="Scholten J."/>
            <person name="Sieber J."/>
            <person name="Stams A.J.M."/>
            <person name="Worm P."/>
            <person name="Henstra A.M."/>
            <person name="Richardson P."/>
        </authorList>
    </citation>
    <scope>NUCLEOTIDE SEQUENCE [LARGE SCALE GENOMIC DNA]</scope>
    <source>
        <strain evidence="9">DSM 10017 / MPOB</strain>
    </source>
</reference>
<dbReference type="AlphaFoldDB" id="A0LND3"/>
<feature type="transmembrane region" description="Helical" evidence="6">
    <location>
        <begin position="289"/>
        <end position="310"/>
    </location>
</feature>
<sequence>MENGSFVVVLQGRLKDGMDPEECKNRLAKLFGISPDRAGTLIGNGPTVIKRGVSGAVAETYRTALDQAGLVCDVEPDPAVFGALELENPSDEPQAAPPADAPACPKCGYRPGGPGDPVLGDECPRCGIIVSKVLQTRTTPGDMADSFDDEELESVEFPDPGFMGMITALEHILPETMVLPPERARGTPASLKRRFLAGLASVCVWVWTTFILQIPIGVVLGLMAALGPNFSLTLRQAQDIRGVVGLFAGVYVFLYLPWRWNGLTYGQRLMGLWVQPTGAETHESFFPRVLLRFLGTVANLATFGVLNLVWTCVTERRNISDTFSSSIQVEAGNMPSHPVREALRPLAYALAAGLLIGGVAAACAGLSTHKAGRLESQTPFGTPGTLPGRGVDERPDARGLPPERKAPFAARTSSYQVLKLLSAMQHRYRVEHGVYSNDLEALMVEQGAGIFEPSGPVFKLLYSGDLKMYLTDRGFEIGLRQGERWSVISEKGMQGDRANFQR</sequence>
<feature type="compositionally biased region" description="Basic and acidic residues" evidence="5">
    <location>
        <begin position="390"/>
        <end position="404"/>
    </location>
</feature>
<dbReference type="STRING" id="335543.Sfum_3262"/>
<comment type="subcellular location">
    <subcellularLocation>
        <location evidence="1">Membrane</location>
        <topology evidence="1">Multi-pass membrane protein</topology>
    </subcellularLocation>
</comment>
<evidence type="ECO:0000256" key="3">
    <source>
        <dbReference type="ARBA" id="ARBA00022989"/>
    </source>
</evidence>
<feature type="transmembrane region" description="Helical" evidence="6">
    <location>
        <begin position="240"/>
        <end position="258"/>
    </location>
</feature>
<evidence type="ECO:0000259" key="7">
    <source>
        <dbReference type="Pfam" id="PF06271"/>
    </source>
</evidence>
<dbReference type="HOGENOM" id="CLU_542818_0_0_7"/>
<evidence type="ECO:0000256" key="4">
    <source>
        <dbReference type="ARBA" id="ARBA00023136"/>
    </source>
</evidence>
<name>A0LND3_SYNFM</name>
<evidence type="ECO:0000256" key="1">
    <source>
        <dbReference type="ARBA" id="ARBA00004141"/>
    </source>
</evidence>
<dbReference type="GO" id="GO:0016020">
    <property type="term" value="C:membrane"/>
    <property type="evidence" value="ECO:0007669"/>
    <property type="project" value="UniProtKB-SubCell"/>
</dbReference>
<dbReference type="Proteomes" id="UP000001784">
    <property type="component" value="Chromosome"/>
</dbReference>
<keyword evidence="3 6" id="KW-1133">Transmembrane helix</keyword>
<dbReference type="InParanoid" id="A0LND3"/>
<dbReference type="eggNOG" id="COG1714">
    <property type="taxonomic scope" value="Bacteria"/>
</dbReference>
<keyword evidence="2 6" id="KW-0812">Transmembrane</keyword>
<gene>
    <name evidence="8" type="ordered locus">Sfum_3262</name>
</gene>
<feature type="region of interest" description="Disordered" evidence="5">
    <location>
        <begin position="374"/>
        <end position="404"/>
    </location>
</feature>
<proteinExistence type="predicted"/>
<dbReference type="EMBL" id="CP000478">
    <property type="protein sequence ID" value="ABK18935.1"/>
    <property type="molecule type" value="Genomic_DNA"/>
</dbReference>
<accession>A0LND3</accession>
<feature type="domain" description="RDD" evidence="7">
    <location>
        <begin position="189"/>
        <end position="317"/>
    </location>
</feature>
<evidence type="ECO:0000256" key="2">
    <source>
        <dbReference type="ARBA" id="ARBA00022692"/>
    </source>
</evidence>
<dbReference type="KEGG" id="sfu:Sfum_3262"/>
<dbReference type="Pfam" id="PF06271">
    <property type="entry name" value="RDD"/>
    <property type="match status" value="1"/>
</dbReference>
<protein>
    <recommendedName>
        <fullName evidence="7">RDD domain-containing protein</fullName>
    </recommendedName>
</protein>
<dbReference type="InterPro" id="IPR010432">
    <property type="entry name" value="RDD"/>
</dbReference>
<evidence type="ECO:0000256" key="5">
    <source>
        <dbReference type="SAM" id="MobiDB-lite"/>
    </source>
</evidence>
<dbReference type="OrthoDB" id="9765721at2"/>
<organism evidence="8 9">
    <name type="scientific">Syntrophobacter fumaroxidans (strain DSM 10017 / MPOB)</name>
    <dbReference type="NCBI Taxonomy" id="335543"/>
    <lineage>
        <taxon>Bacteria</taxon>
        <taxon>Pseudomonadati</taxon>
        <taxon>Thermodesulfobacteriota</taxon>
        <taxon>Syntrophobacteria</taxon>
        <taxon>Syntrophobacterales</taxon>
        <taxon>Syntrophobacteraceae</taxon>
        <taxon>Syntrophobacter</taxon>
    </lineage>
</organism>
<evidence type="ECO:0000313" key="9">
    <source>
        <dbReference type="Proteomes" id="UP000001784"/>
    </source>
</evidence>